<keyword evidence="4" id="KW-1015">Disulfide bond</keyword>
<organism evidence="7 8">
    <name type="scientific">Actinophytocola xinjiangensis</name>
    <dbReference type="NCBI Taxonomy" id="485602"/>
    <lineage>
        <taxon>Bacteria</taxon>
        <taxon>Bacillati</taxon>
        <taxon>Actinomycetota</taxon>
        <taxon>Actinomycetes</taxon>
        <taxon>Pseudonocardiales</taxon>
        <taxon>Pseudonocardiaceae</taxon>
    </lineage>
</organism>
<proteinExistence type="inferred from homology"/>
<gene>
    <name evidence="7" type="ORF">BLA60_30820</name>
</gene>
<dbReference type="InterPro" id="IPR029058">
    <property type="entry name" value="AB_hydrolase_fold"/>
</dbReference>
<dbReference type="Proteomes" id="UP000185696">
    <property type="component" value="Unassembled WGS sequence"/>
</dbReference>
<dbReference type="AlphaFoldDB" id="A0A7Z0WHK2"/>
<dbReference type="OrthoDB" id="3661975at2"/>
<dbReference type="InterPro" id="IPR013228">
    <property type="entry name" value="PE-PPE_C"/>
</dbReference>
<comment type="similarity">
    <text evidence="1">Belongs to the cutinase family.</text>
</comment>
<keyword evidence="8" id="KW-1185">Reference proteome</keyword>
<dbReference type="PANTHER" id="PTHR33630:SF9">
    <property type="entry name" value="CUTINASE 4"/>
    <property type="match status" value="1"/>
</dbReference>
<dbReference type="SUPFAM" id="SSF53474">
    <property type="entry name" value="alpha/beta-Hydrolases"/>
    <property type="match status" value="1"/>
</dbReference>
<evidence type="ECO:0000313" key="8">
    <source>
        <dbReference type="Proteomes" id="UP000185696"/>
    </source>
</evidence>
<protein>
    <recommendedName>
        <fullName evidence="6">PE-PPE domain-containing protein</fullName>
    </recommendedName>
</protein>
<evidence type="ECO:0000256" key="4">
    <source>
        <dbReference type="ARBA" id="ARBA00023157"/>
    </source>
</evidence>
<keyword evidence="3" id="KW-0378">Hydrolase</keyword>
<sequence length="316" mass="32630">MRLFRKSGARMVAAVTTLAAAATLAVVPSASAEPAAAACPGTAVFETDGYGNGESLANWNRSGFNANPPAGWQIVQVPYYAGVFPIVDRLALDESVAGGVAKLERAVLDFHAACPGTRLVLAGYSEGAVVAGDVLERFARGSAIPHHQLNGVLYGNPRRDFGDGGAGGVAGGIETNVPTILPGVTMYGGQRHAGIAVRNVCNENDGICNSTNMITNLAAFANGLVGYASGDHGYDLNPARDLGNGTILHRQPQRVQHGPPLPLPIGTPWQIQQLLGGNAGRAELVAARNGLAALVGQDLIDRLAAQSPWFKIIAAA</sequence>
<dbReference type="PANTHER" id="PTHR33630">
    <property type="entry name" value="CUTINASE RV1984C-RELATED-RELATED"/>
    <property type="match status" value="1"/>
</dbReference>
<name>A0A7Z0WHK2_9PSEU</name>
<reference evidence="7 8" key="1">
    <citation type="submission" date="2016-12" db="EMBL/GenBank/DDBJ databases">
        <title>The draft genome sequence of Actinophytocola xinjiangensis.</title>
        <authorList>
            <person name="Wang W."/>
            <person name="Yuan L."/>
        </authorList>
    </citation>
    <scope>NUCLEOTIDE SEQUENCE [LARGE SCALE GENOMIC DNA]</scope>
    <source>
        <strain evidence="7 8">CGMCC 4.4663</strain>
    </source>
</reference>
<evidence type="ECO:0000256" key="1">
    <source>
        <dbReference type="ARBA" id="ARBA00007534"/>
    </source>
</evidence>
<evidence type="ECO:0000313" key="7">
    <source>
        <dbReference type="EMBL" id="OLF06660.1"/>
    </source>
</evidence>
<feature type="signal peptide" evidence="5">
    <location>
        <begin position="1"/>
        <end position="32"/>
    </location>
</feature>
<evidence type="ECO:0000256" key="2">
    <source>
        <dbReference type="ARBA" id="ARBA00022487"/>
    </source>
</evidence>
<feature type="domain" description="PE-PPE" evidence="6">
    <location>
        <begin position="72"/>
        <end position="239"/>
    </location>
</feature>
<accession>A0A7Z0WHK2</accession>
<keyword evidence="5" id="KW-0732">Signal</keyword>
<feature type="chain" id="PRO_5038929756" description="PE-PPE domain-containing protein" evidence="5">
    <location>
        <begin position="33"/>
        <end position="316"/>
    </location>
</feature>
<dbReference type="EMBL" id="MSIF01000020">
    <property type="protein sequence ID" value="OLF06660.1"/>
    <property type="molecule type" value="Genomic_DNA"/>
</dbReference>
<keyword evidence="2" id="KW-0719">Serine esterase</keyword>
<dbReference type="Gene3D" id="3.40.50.1820">
    <property type="entry name" value="alpha/beta hydrolase"/>
    <property type="match status" value="1"/>
</dbReference>
<dbReference type="InterPro" id="IPR000675">
    <property type="entry name" value="Cutinase/axe"/>
</dbReference>
<comment type="caution">
    <text evidence="7">The sequence shown here is derived from an EMBL/GenBank/DDBJ whole genome shotgun (WGS) entry which is preliminary data.</text>
</comment>
<dbReference type="GO" id="GO:0052689">
    <property type="term" value="F:carboxylic ester hydrolase activity"/>
    <property type="evidence" value="ECO:0007669"/>
    <property type="project" value="UniProtKB-KW"/>
</dbReference>
<evidence type="ECO:0000256" key="5">
    <source>
        <dbReference type="SAM" id="SignalP"/>
    </source>
</evidence>
<dbReference type="SMART" id="SM01110">
    <property type="entry name" value="Cutinase"/>
    <property type="match status" value="1"/>
</dbReference>
<evidence type="ECO:0000259" key="6">
    <source>
        <dbReference type="Pfam" id="PF08237"/>
    </source>
</evidence>
<evidence type="ECO:0000256" key="3">
    <source>
        <dbReference type="ARBA" id="ARBA00022801"/>
    </source>
</evidence>
<dbReference type="Pfam" id="PF08237">
    <property type="entry name" value="PE-PPE"/>
    <property type="match status" value="1"/>
</dbReference>